<evidence type="ECO:0000313" key="2">
    <source>
        <dbReference type="Proteomes" id="UP000265768"/>
    </source>
</evidence>
<organism evidence="1 2">
    <name type="scientific">Bailinhaonella thermotolerans</name>
    <dbReference type="NCBI Taxonomy" id="1070861"/>
    <lineage>
        <taxon>Bacteria</taxon>
        <taxon>Bacillati</taxon>
        <taxon>Actinomycetota</taxon>
        <taxon>Actinomycetes</taxon>
        <taxon>Streptosporangiales</taxon>
        <taxon>Streptosporangiaceae</taxon>
        <taxon>Bailinhaonella</taxon>
    </lineage>
</organism>
<dbReference type="Gene3D" id="1.25.40.10">
    <property type="entry name" value="Tetratricopeptide repeat domain"/>
    <property type="match status" value="1"/>
</dbReference>
<comment type="caution">
    <text evidence="1">The sequence shown here is derived from an EMBL/GenBank/DDBJ whole genome shotgun (WGS) entry which is preliminary data.</text>
</comment>
<keyword evidence="2" id="KW-1185">Reference proteome</keyword>
<dbReference type="AlphaFoldDB" id="A0A3A4A929"/>
<reference evidence="1 2" key="1">
    <citation type="submission" date="2018-09" db="EMBL/GenBank/DDBJ databases">
        <title>YIM 75507 draft genome.</title>
        <authorList>
            <person name="Tang S."/>
            <person name="Feng Y."/>
        </authorList>
    </citation>
    <scope>NUCLEOTIDE SEQUENCE [LARGE SCALE GENOMIC DNA]</scope>
    <source>
        <strain evidence="1 2">YIM 75507</strain>
    </source>
</reference>
<gene>
    <name evidence="1" type="ORF">D5H75_34870</name>
</gene>
<proteinExistence type="predicted"/>
<evidence type="ECO:0000313" key="1">
    <source>
        <dbReference type="EMBL" id="RJL22774.1"/>
    </source>
</evidence>
<dbReference type="SUPFAM" id="SSF48452">
    <property type="entry name" value="TPR-like"/>
    <property type="match status" value="1"/>
</dbReference>
<protein>
    <recommendedName>
        <fullName evidence="3">XRE family transcriptional regulator</fullName>
    </recommendedName>
</protein>
<name>A0A3A4A929_9ACTN</name>
<dbReference type="EMBL" id="QZEY01000021">
    <property type="protein sequence ID" value="RJL22774.1"/>
    <property type="molecule type" value="Genomic_DNA"/>
</dbReference>
<dbReference type="Proteomes" id="UP000265768">
    <property type="component" value="Unassembled WGS sequence"/>
</dbReference>
<evidence type="ECO:0008006" key="3">
    <source>
        <dbReference type="Google" id="ProtNLM"/>
    </source>
</evidence>
<sequence length="351" mass="38845">MLTLLGGSAVALDDKLLGAVDNTRRRMDDTLASATVSPAMLDEWEGNVASFGRQYMNVPTLRLLCDVLLEFSSVRHALSRRQPYDTQERLLKLAAQLAGLAGILMIDVGDHRLARSFFRTGRTAADETGDRALRAWVTVRESLVPFYYGDMREAINLAQKSQSLAGQTPCAAAAMAPIVEARALAALAGNGRKDAVDKAKNALSRARSAFSQMRPDHQRDAAFGYTQKQLFFHQGDVLTGIGQTQEAEVLLLKALDAYETEWLDPTLIRFDRARCRLLEGDPDEALRLGMEAIQRLDAEHQKADIVLQRAKDLLTTAEHKDANGRAVREFKEFLASIRDNESNEKQGAMDL</sequence>
<accession>A0A3A4A929</accession>
<dbReference type="InterPro" id="IPR011990">
    <property type="entry name" value="TPR-like_helical_dom_sf"/>
</dbReference>